<evidence type="ECO:0000313" key="4">
    <source>
        <dbReference type="EMBL" id="WXB10055.1"/>
    </source>
</evidence>
<proteinExistence type="predicted"/>
<feature type="region of interest" description="Disordered" evidence="1">
    <location>
        <begin position="28"/>
        <end position="54"/>
    </location>
</feature>
<gene>
    <name evidence="4" type="ORF">LVJ94_22860</name>
</gene>
<evidence type="ECO:0000256" key="2">
    <source>
        <dbReference type="SAM" id="SignalP"/>
    </source>
</evidence>
<organism evidence="4 5">
    <name type="scientific">Pendulispora rubella</name>
    <dbReference type="NCBI Taxonomy" id="2741070"/>
    <lineage>
        <taxon>Bacteria</taxon>
        <taxon>Pseudomonadati</taxon>
        <taxon>Myxococcota</taxon>
        <taxon>Myxococcia</taxon>
        <taxon>Myxococcales</taxon>
        <taxon>Sorangiineae</taxon>
        <taxon>Pendulisporaceae</taxon>
        <taxon>Pendulispora</taxon>
    </lineage>
</organism>
<dbReference type="PANTHER" id="PTHR31157:SF1">
    <property type="entry name" value="SCP DOMAIN-CONTAINING PROTEIN"/>
    <property type="match status" value="1"/>
</dbReference>
<name>A0ABZ2LH28_9BACT</name>
<dbReference type="InterPro" id="IPR035940">
    <property type="entry name" value="CAP_sf"/>
</dbReference>
<dbReference type="Gene3D" id="3.40.33.10">
    <property type="entry name" value="CAP"/>
    <property type="match status" value="1"/>
</dbReference>
<evidence type="ECO:0000256" key="1">
    <source>
        <dbReference type="SAM" id="MobiDB-lite"/>
    </source>
</evidence>
<protein>
    <submittedName>
        <fullName evidence="4">CAP domain-containing protein</fullName>
    </submittedName>
</protein>
<dbReference type="CDD" id="cd05379">
    <property type="entry name" value="CAP_bacterial"/>
    <property type="match status" value="1"/>
</dbReference>
<dbReference type="Proteomes" id="UP001374803">
    <property type="component" value="Chromosome"/>
</dbReference>
<feature type="domain" description="SCP" evidence="3">
    <location>
        <begin position="68"/>
        <end position="191"/>
    </location>
</feature>
<feature type="compositionally biased region" description="Low complexity" evidence="1">
    <location>
        <begin position="28"/>
        <end position="41"/>
    </location>
</feature>
<dbReference type="PANTHER" id="PTHR31157">
    <property type="entry name" value="SCP DOMAIN-CONTAINING PROTEIN"/>
    <property type="match status" value="1"/>
</dbReference>
<keyword evidence="2" id="KW-0732">Signal</keyword>
<dbReference type="RefSeq" id="WP_394839733.1">
    <property type="nucleotide sequence ID" value="NZ_CP089929.1"/>
</dbReference>
<dbReference type="Pfam" id="PF00188">
    <property type="entry name" value="CAP"/>
    <property type="match status" value="1"/>
</dbReference>
<keyword evidence="5" id="KW-1185">Reference proteome</keyword>
<evidence type="ECO:0000259" key="3">
    <source>
        <dbReference type="Pfam" id="PF00188"/>
    </source>
</evidence>
<dbReference type="PROSITE" id="PS51257">
    <property type="entry name" value="PROKAR_LIPOPROTEIN"/>
    <property type="match status" value="1"/>
</dbReference>
<accession>A0ABZ2LH28</accession>
<evidence type="ECO:0000313" key="5">
    <source>
        <dbReference type="Proteomes" id="UP001374803"/>
    </source>
</evidence>
<sequence>MAKPLSRLTRFTRSLLFPFAFASACAAPGTPAAASPKPTGASLTESSVASSKGGKKLLTVPEARKYMLALINRDRATQKLPPVELDEGPAQAAGQRHAEDMARNGFLGHWGTDGSVPEQRYSEAGGTDYVQENALCFTDQRTRTLDDRPMIEAEALERSEAMFFNEVPPNDGHRKNILKPHHKKVGIGVAQPRGTETELAVPCFAQEFLDPYGTYAPLPKKAKVGTMVRVEGDILAPATFGGIGVARIPAPKPITVADLNTRRTYPIPNPYQMYWPPGFRTPIPVRVDGKHFSIDVPLSDGGKPGLYEVSVWARIPSSPDFIMVSLRTLRVE</sequence>
<feature type="chain" id="PRO_5045977868" evidence="2">
    <location>
        <begin position="27"/>
        <end position="332"/>
    </location>
</feature>
<reference evidence="4" key="1">
    <citation type="submission" date="2021-12" db="EMBL/GenBank/DDBJ databases">
        <title>Discovery of the Pendulisporaceae a myxobacterial family with distinct sporulation behavior and unique specialized metabolism.</title>
        <authorList>
            <person name="Garcia R."/>
            <person name="Popoff A."/>
            <person name="Bader C.D."/>
            <person name="Loehr J."/>
            <person name="Walesch S."/>
            <person name="Walt C."/>
            <person name="Boldt J."/>
            <person name="Bunk B."/>
            <person name="Haeckl F.J.F.P.J."/>
            <person name="Gunesch A.P."/>
            <person name="Birkelbach J."/>
            <person name="Nuebel U."/>
            <person name="Pietschmann T."/>
            <person name="Bach T."/>
            <person name="Mueller R."/>
        </authorList>
    </citation>
    <scope>NUCLEOTIDE SEQUENCE</scope>
    <source>
        <strain evidence="4">MSr11367</strain>
    </source>
</reference>
<dbReference type="SUPFAM" id="SSF55797">
    <property type="entry name" value="PR-1-like"/>
    <property type="match status" value="1"/>
</dbReference>
<feature type="signal peptide" evidence="2">
    <location>
        <begin position="1"/>
        <end position="26"/>
    </location>
</feature>
<dbReference type="InterPro" id="IPR014044">
    <property type="entry name" value="CAP_dom"/>
</dbReference>
<dbReference type="EMBL" id="CP089983">
    <property type="protein sequence ID" value="WXB10055.1"/>
    <property type="molecule type" value="Genomic_DNA"/>
</dbReference>